<dbReference type="InterPro" id="IPR001867">
    <property type="entry name" value="OmpR/PhoB-type_DNA-bd"/>
</dbReference>
<dbReference type="GO" id="GO:0006355">
    <property type="term" value="P:regulation of DNA-templated transcription"/>
    <property type="evidence" value="ECO:0007669"/>
    <property type="project" value="InterPro"/>
</dbReference>
<evidence type="ECO:0000313" key="5">
    <source>
        <dbReference type="Proteomes" id="UP000323258"/>
    </source>
</evidence>
<sequence>MGEKPVSIRLAPDFSFVEMPGGKRISFTRSEKRALAVLVRHPNRILTRDQILDAVTGSGSDNGDRNIDFLVNRLRRKLSDNAREPRFIATRYGEGYVWIGGAPSVDANYAAAYLIVGPLKGIDNLDDRRALAERFASHLHGAFRSELPPERRVMLAPDCPPAPDFTDTMPTLSVELTFFEERGAVNCVATTRQFRSGRILAVRRVMVPDDDPAHSIRSAAEVTRLLLAETWRSLATYVGDDLPLPVLMQSASTHLELGPGVPTDSDGHLQKLVSLHESRVVAAWKENEVRLRHLRKDSPDDASLKVMYATHIHSKYIQFGYNLFQNGIDDRPQDENDIEALVLEALPHIQSQPEYAIMAAKLLHFLQRGYFDLARELSEEAYASSVSAAGSLAIVGQFRAFAGETEAALRCIDQALNLVPPGSKTHFYTLTLKLQALRAVSDYERLHEAKRQLYRMSAALMFLYEPLFSHPEKLSLRAKAVTMTLSRGKAAALLKWQSYVSARLFSDPAHRENDIRTLLTLVVRRFGKAAVPDELVVTHPRLPDRFA</sequence>
<dbReference type="Pfam" id="PF00486">
    <property type="entry name" value="Trans_reg_C"/>
    <property type="match status" value="1"/>
</dbReference>
<dbReference type="AlphaFoldDB" id="A0A5D4GP39"/>
<feature type="domain" description="OmpR/PhoB-type" evidence="3">
    <location>
        <begin position="1"/>
        <end position="100"/>
    </location>
</feature>
<name>A0A5D4GP39_9HYPH</name>
<reference evidence="4 5" key="1">
    <citation type="submission" date="2019-08" db="EMBL/GenBank/DDBJ databases">
        <authorList>
            <person name="Seo Y.L."/>
        </authorList>
    </citation>
    <scope>NUCLEOTIDE SEQUENCE [LARGE SCALE GENOMIC DNA]</scope>
    <source>
        <strain evidence="4 5">MaA-C15</strain>
    </source>
</reference>
<dbReference type="EMBL" id="VSZS01000068">
    <property type="protein sequence ID" value="TYR29519.1"/>
    <property type="molecule type" value="Genomic_DNA"/>
</dbReference>
<accession>A0A5D4GP39</accession>
<gene>
    <name evidence="4" type="ORF">FY036_21910</name>
</gene>
<comment type="caution">
    <text evidence="4">The sequence shown here is derived from an EMBL/GenBank/DDBJ whole genome shotgun (WGS) entry which is preliminary data.</text>
</comment>
<organism evidence="4 5">
    <name type="scientific">Neoaquamicrobium microcysteis</name>
    <dbReference type="NCBI Taxonomy" id="2682781"/>
    <lineage>
        <taxon>Bacteria</taxon>
        <taxon>Pseudomonadati</taxon>
        <taxon>Pseudomonadota</taxon>
        <taxon>Alphaproteobacteria</taxon>
        <taxon>Hyphomicrobiales</taxon>
        <taxon>Phyllobacteriaceae</taxon>
        <taxon>Neoaquamicrobium</taxon>
    </lineage>
</organism>
<protein>
    <submittedName>
        <fullName evidence="4">Winged helix-turn-helix domain-containing protein</fullName>
    </submittedName>
</protein>
<dbReference type="OrthoDB" id="7794946at2"/>
<dbReference type="Proteomes" id="UP000323258">
    <property type="component" value="Unassembled WGS sequence"/>
</dbReference>
<dbReference type="GO" id="GO:0003677">
    <property type="term" value="F:DNA binding"/>
    <property type="evidence" value="ECO:0007669"/>
    <property type="project" value="UniProtKB-UniRule"/>
</dbReference>
<dbReference type="RefSeq" id="WP_126006798.1">
    <property type="nucleotide sequence ID" value="NZ_VSZS01000068.1"/>
</dbReference>
<feature type="DNA-binding region" description="OmpR/PhoB-type" evidence="2">
    <location>
        <begin position="1"/>
        <end position="100"/>
    </location>
</feature>
<dbReference type="GO" id="GO:0000160">
    <property type="term" value="P:phosphorelay signal transduction system"/>
    <property type="evidence" value="ECO:0007669"/>
    <property type="project" value="InterPro"/>
</dbReference>
<evidence type="ECO:0000313" key="4">
    <source>
        <dbReference type="EMBL" id="TYR29519.1"/>
    </source>
</evidence>
<dbReference type="InterPro" id="IPR036388">
    <property type="entry name" value="WH-like_DNA-bd_sf"/>
</dbReference>
<proteinExistence type="predicted"/>
<evidence type="ECO:0000259" key="3">
    <source>
        <dbReference type="PROSITE" id="PS51755"/>
    </source>
</evidence>
<dbReference type="SUPFAM" id="SSF46894">
    <property type="entry name" value="C-terminal effector domain of the bipartite response regulators"/>
    <property type="match status" value="1"/>
</dbReference>
<dbReference type="PROSITE" id="PS51755">
    <property type="entry name" value="OMPR_PHOB"/>
    <property type="match status" value="1"/>
</dbReference>
<dbReference type="CDD" id="cd00383">
    <property type="entry name" value="trans_reg_C"/>
    <property type="match status" value="1"/>
</dbReference>
<dbReference type="InterPro" id="IPR016032">
    <property type="entry name" value="Sig_transdc_resp-reg_C-effctor"/>
</dbReference>
<evidence type="ECO:0000256" key="2">
    <source>
        <dbReference type="PROSITE-ProRule" id="PRU01091"/>
    </source>
</evidence>
<evidence type="ECO:0000256" key="1">
    <source>
        <dbReference type="ARBA" id="ARBA00023125"/>
    </source>
</evidence>
<dbReference type="SMART" id="SM00862">
    <property type="entry name" value="Trans_reg_C"/>
    <property type="match status" value="1"/>
</dbReference>
<keyword evidence="5" id="KW-1185">Reference proteome</keyword>
<dbReference type="Gene3D" id="1.10.10.10">
    <property type="entry name" value="Winged helix-like DNA-binding domain superfamily/Winged helix DNA-binding domain"/>
    <property type="match status" value="1"/>
</dbReference>
<keyword evidence="1 2" id="KW-0238">DNA-binding</keyword>
<reference evidence="4 5" key="2">
    <citation type="submission" date="2019-09" db="EMBL/GenBank/DDBJ databases">
        <title>Mesorhizobium sp. MaA-C15 isolated from Microcystis aeruginosa.</title>
        <authorList>
            <person name="Jeong S.E."/>
            <person name="Jin H.M."/>
            <person name="Jeon C.O."/>
        </authorList>
    </citation>
    <scope>NUCLEOTIDE SEQUENCE [LARGE SCALE GENOMIC DNA]</scope>
    <source>
        <strain evidence="4 5">MaA-C15</strain>
    </source>
</reference>